<evidence type="ECO:0000259" key="2">
    <source>
        <dbReference type="Pfam" id="PF25917"/>
    </source>
</evidence>
<sequence>MRFLRRSLTGLFLAALTVAGLGLAAYIVRDAVETRMARTSGSMPARERVYSVALVPVQSQTVSPVLEAFGEVVSRRTLEIRARTAGTVVELGENFVEGGRVQSGQMLVRIDPSDLEDAVALARADMADAEAEVSDAEAALILEQDDLASAQRQFELRQTAATRQQDLLDRGVGLAADLETARLAESSAEQAVLSARSNINAARARVSSAKIALDRSTIALKEAERRLNEATIRADFSGALADVAALEGRLVTANEQIATLVDPDALEVSFRLSTAQYTRLIDSEGNLVPAEVVVSLDLNDLDLVTTGTIARESAAVGDGQTGRLIFATLARATGLRPGDFVTVTIREPELEGVAEIPATALSSSGTVLVLGEEDRLQEVSVTVARRQGDTVLIEIGDLEGREVVEERTPTLGAGIRVNPQRVDENAEGAEGVPAAPAMVTLDEERRSRLISFVEGNQMMPPEIKDRILAQLRQPEVPANMIERIESRMGG</sequence>
<dbReference type="SUPFAM" id="SSF111369">
    <property type="entry name" value="HlyD-like secretion proteins"/>
    <property type="match status" value="1"/>
</dbReference>
<dbReference type="PANTHER" id="PTHR30469:SF15">
    <property type="entry name" value="HLYD FAMILY OF SECRETION PROTEINS"/>
    <property type="match status" value="1"/>
</dbReference>
<dbReference type="STRING" id="314271.RB2654_17441"/>
<dbReference type="Gene3D" id="2.40.30.170">
    <property type="match status" value="1"/>
</dbReference>
<dbReference type="Gene3D" id="2.40.50.100">
    <property type="match status" value="1"/>
</dbReference>
<dbReference type="AlphaFoldDB" id="A3VBZ3"/>
<dbReference type="RefSeq" id="WP_008333953.1">
    <property type="nucleotide sequence ID" value="NZ_CH902578.1"/>
</dbReference>
<evidence type="ECO:0000313" key="3">
    <source>
        <dbReference type="EMBL" id="EAQ14476.1"/>
    </source>
</evidence>
<dbReference type="PANTHER" id="PTHR30469">
    <property type="entry name" value="MULTIDRUG RESISTANCE PROTEIN MDTA"/>
    <property type="match status" value="1"/>
</dbReference>
<dbReference type="EMBL" id="AAMT01000002">
    <property type="protein sequence ID" value="EAQ14476.1"/>
    <property type="molecule type" value="Genomic_DNA"/>
</dbReference>
<keyword evidence="4" id="KW-1185">Reference proteome</keyword>
<accession>A3VBZ3</accession>
<dbReference type="InterPro" id="IPR058625">
    <property type="entry name" value="MdtA-like_BSH"/>
</dbReference>
<gene>
    <name evidence="3" type="ORF">RB2654_17441</name>
</gene>
<dbReference type="GO" id="GO:0015562">
    <property type="term" value="F:efflux transmembrane transporter activity"/>
    <property type="evidence" value="ECO:0007669"/>
    <property type="project" value="TreeGrafter"/>
</dbReference>
<proteinExistence type="predicted"/>
<dbReference type="OrthoDB" id="7626141at2"/>
<comment type="caution">
    <text evidence="3">The sequence shown here is derived from an EMBL/GenBank/DDBJ whole genome shotgun (WGS) entry which is preliminary data.</text>
</comment>
<name>A3VBZ3_9RHOB</name>
<feature type="coiled-coil region" evidence="1">
    <location>
        <begin position="119"/>
        <end position="153"/>
    </location>
</feature>
<feature type="domain" description="Multidrug resistance protein MdtA-like barrel-sandwich hybrid" evidence="2">
    <location>
        <begin position="76"/>
        <end position="261"/>
    </location>
</feature>
<keyword evidence="1" id="KW-0175">Coiled coil</keyword>
<dbReference type="Pfam" id="PF25917">
    <property type="entry name" value="BSH_RND"/>
    <property type="match status" value="1"/>
</dbReference>
<organism evidence="3 4">
    <name type="scientific">Maritimibacter alkaliphilus HTCC2654</name>
    <dbReference type="NCBI Taxonomy" id="314271"/>
    <lineage>
        <taxon>Bacteria</taxon>
        <taxon>Pseudomonadati</taxon>
        <taxon>Pseudomonadota</taxon>
        <taxon>Alphaproteobacteria</taxon>
        <taxon>Rhodobacterales</taxon>
        <taxon>Roseobacteraceae</taxon>
        <taxon>Maritimibacter</taxon>
    </lineage>
</organism>
<dbReference type="HOGENOM" id="CLU_579777_0_0_5"/>
<protein>
    <submittedName>
        <fullName evidence="3">Efflux transporter, RND family, MFP subunit</fullName>
    </submittedName>
</protein>
<evidence type="ECO:0000256" key="1">
    <source>
        <dbReference type="SAM" id="Coils"/>
    </source>
</evidence>
<evidence type="ECO:0000313" key="4">
    <source>
        <dbReference type="Proteomes" id="UP000002931"/>
    </source>
</evidence>
<dbReference type="eggNOG" id="COG0845">
    <property type="taxonomic scope" value="Bacteria"/>
</dbReference>
<dbReference type="Gene3D" id="2.40.420.20">
    <property type="match status" value="1"/>
</dbReference>
<dbReference type="Proteomes" id="UP000002931">
    <property type="component" value="Unassembled WGS sequence"/>
</dbReference>
<reference evidence="3 4" key="1">
    <citation type="journal article" date="2010" name="J. Bacteriol.">
        <title>Genome sequences of Pelagibaca bermudensis HTCC2601T and Maritimibacter alkaliphilus HTCC2654T, the type strains of two marine Roseobacter genera.</title>
        <authorList>
            <person name="Thrash J.C."/>
            <person name="Cho J.C."/>
            <person name="Ferriera S."/>
            <person name="Johnson J."/>
            <person name="Vergin K.L."/>
            <person name="Giovannoni S.J."/>
        </authorList>
    </citation>
    <scope>NUCLEOTIDE SEQUENCE [LARGE SCALE GENOMIC DNA]</scope>
    <source>
        <strain evidence="3 4">HTCC2654</strain>
    </source>
</reference>
<dbReference type="GO" id="GO:1990281">
    <property type="term" value="C:efflux pump complex"/>
    <property type="evidence" value="ECO:0007669"/>
    <property type="project" value="TreeGrafter"/>
</dbReference>
<dbReference type="Gene3D" id="1.10.287.470">
    <property type="entry name" value="Helix hairpin bin"/>
    <property type="match status" value="1"/>
</dbReference>